<name>A0AAV9XIW6_9PEZI</name>
<evidence type="ECO:0000256" key="3">
    <source>
        <dbReference type="ARBA" id="ARBA00022989"/>
    </source>
</evidence>
<dbReference type="PANTHER" id="PTHR12265">
    <property type="entry name" value="TRANSMEMBRANE PROTEIN 53"/>
    <property type="match status" value="1"/>
</dbReference>
<proteinExistence type="inferred from homology"/>
<comment type="subcellular location">
    <subcellularLocation>
        <location evidence="6">Nucleus outer membrane</location>
        <topology evidence="6">Single-pass membrane protein</topology>
    </subcellularLocation>
</comment>
<evidence type="ECO:0008006" key="9">
    <source>
        <dbReference type="Google" id="ProtNLM"/>
    </source>
</evidence>
<evidence type="ECO:0000256" key="5">
    <source>
        <dbReference type="ARBA" id="ARBA00023242"/>
    </source>
</evidence>
<dbReference type="AlphaFoldDB" id="A0AAV9XIW6"/>
<evidence type="ECO:0000256" key="6">
    <source>
        <dbReference type="ARBA" id="ARBA00034303"/>
    </source>
</evidence>
<comment type="caution">
    <text evidence="7">The sequence shown here is derived from an EMBL/GenBank/DDBJ whole genome shotgun (WGS) entry which is preliminary data.</text>
</comment>
<keyword evidence="8" id="KW-1185">Reference proteome</keyword>
<evidence type="ECO:0000256" key="1">
    <source>
        <dbReference type="ARBA" id="ARBA00007387"/>
    </source>
</evidence>
<dbReference type="GO" id="GO:0005640">
    <property type="term" value="C:nuclear outer membrane"/>
    <property type="evidence" value="ECO:0007669"/>
    <property type="project" value="UniProtKB-SubCell"/>
</dbReference>
<accession>A0AAV9XIW6</accession>
<gene>
    <name evidence="7" type="ORF">TWF694_007798</name>
</gene>
<reference evidence="7 8" key="1">
    <citation type="submission" date="2019-10" db="EMBL/GenBank/DDBJ databases">
        <authorList>
            <person name="Palmer J.M."/>
        </authorList>
    </citation>
    <scope>NUCLEOTIDE SEQUENCE [LARGE SCALE GENOMIC DNA]</scope>
    <source>
        <strain evidence="7 8">TWF694</strain>
    </source>
</reference>
<keyword evidence="4" id="KW-0472">Membrane</keyword>
<keyword evidence="5" id="KW-0539">Nucleus</keyword>
<dbReference type="Proteomes" id="UP001365542">
    <property type="component" value="Unassembled WGS sequence"/>
</dbReference>
<dbReference type="InterPro" id="IPR029058">
    <property type="entry name" value="AB_hydrolase_fold"/>
</dbReference>
<keyword evidence="3" id="KW-1133">Transmembrane helix</keyword>
<evidence type="ECO:0000313" key="7">
    <source>
        <dbReference type="EMBL" id="KAK6542027.1"/>
    </source>
</evidence>
<dbReference type="SUPFAM" id="SSF53474">
    <property type="entry name" value="alpha/beta-Hydrolases"/>
    <property type="match status" value="1"/>
</dbReference>
<comment type="similarity">
    <text evidence="1">Belongs to the TMEM53 family.</text>
</comment>
<evidence type="ECO:0000256" key="2">
    <source>
        <dbReference type="ARBA" id="ARBA00022692"/>
    </source>
</evidence>
<organism evidence="7 8">
    <name type="scientific">Orbilia ellipsospora</name>
    <dbReference type="NCBI Taxonomy" id="2528407"/>
    <lineage>
        <taxon>Eukaryota</taxon>
        <taxon>Fungi</taxon>
        <taxon>Dikarya</taxon>
        <taxon>Ascomycota</taxon>
        <taxon>Pezizomycotina</taxon>
        <taxon>Orbiliomycetes</taxon>
        <taxon>Orbiliales</taxon>
        <taxon>Orbiliaceae</taxon>
        <taxon>Orbilia</taxon>
    </lineage>
</organism>
<dbReference type="InterPro" id="IPR008547">
    <property type="entry name" value="DUF829_TMEM53"/>
</dbReference>
<evidence type="ECO:0000256" key="4">
    <source>
        <dbReference type="ARBA" id="ARBA00023136"/>
    </source>
</evidence>
<protein>
    <recommendedName>
        <fullName evidence="9">DUF829-domain-containing protein</fullName>
    </recommendedName>
</protein>
<evidence type="ECO:0000313" key="8">
    <source>
        <dbReference type="Proteomes" id="UP001365542"/>
    </source>
</evidence>
<dbReference type="EMBL" id="JAVHJO010000003">
    <property type="protein sequence ID" value="KAK6542027.1"/>
    <property type="molecule type" value="Genomic_DNA"/>
</dbReference>
<dbReference type="Pfam" id="PF05705">
    <property type="entry name" value="DUF829"/>
    <property type="match status" value="1"/>
</dbReference>
<sequence length="292" mass="32278">MDPQNRPSPPSARLAQVAAHFDAGQRVISPAPSPSKAASRASPSLILIFGWTAAPRSALERYATEYKKLYPSAQSLLFPVVFTDFLAWPARSAAQTARGFDELLAAIDVLDNDSEILVHIFSGGGATRFAMIASLYRRARSRTLPVRVLVCDSGPTDASSFSRARTLNDNILFAQSGSLVKEVMRPAFMLGLGAMHVWTLATGQDDFTTLSWEGLLDPELVPPEAVRGYVYSAHDIVVKPDEVERHVELALQRGLDVEVEKFADSKHVSHAKKDPERYWGFVRRLWEKSKKV</sequence>
<dbReference type="PANTHER" id="PTHR12265:SF30">
    <property type="entry name" value="TRANSMEMBRANE PROTEIN 53"/>
    <property type="match status" value="1"/>
</dbReference>
<keyword evidence="2" id="KW-0812">Transmembrane</keyword>